<reference evidence="2" key="1">
    <citation type="journal article" date="2021" name="PeerJ">
        <title>Extensive microbial diversity within the chicken gut microbiome revealed by metagenomics and culture.</title>
        <authorList>
            <person name="Gilroy R."/>
            <person name="Ravi A."/>
            <person name="Getino M."/>
            <person name="Pursley I."/>
            <person name="Horton D.L."/>
            <person name="Alikhan N.F."/>
            <person name="Baker D."/>
            <person name="Gharbi K."/>
            <person name="Hall N."/>
            <person name="Watson M."/>
            <person name="Adriaenssens E.M."/>
            <person name="Foster-Nyarko E."/>
            <person name="Jarju S."/>
            <person name="Secka A."/>
            <person name="Antonio M."/>
            <person name="Oren A."/>
            <person name="Chaudhuri R.R."/>
            <person name="La Ragione R."/>
            <person name="Hildebrand F."/>
            <person name="Pallen M.J."/>
        </authorList>
    </citation>
    <scope>NUCLEOTIDE SEQUENCE</scope>
    <source>
        <strain evidence="2">ChiHjej13B12-4958</strain>
    </source>
</reference>
<dbReference type="Proteomes" id="UP000823858">
    <property type="component" value="Unassembled WGS sequence"/>
</dbReference>
<protein>
    <submittedName>
        <fullName evidence="2">DUF3592 domain-containing protein</fullName>
    </submittedName>
</protein>
<name>A0A9D2TPC0_9CORY</name>
<accession>A0A9D2TPC0</accession>
<evidence type="ECO:0000313" key="2">
    <source>
        <dbReference type="EMBL" id="HJC84195.1"/>
    </source>
</evidence>
<evidence type="ECO:0000313" key="3">
    <source>
        <dbReference type="Proteomes" id="UP000823858"/>
    </source>
</evidence>
<dbReference type="AlphaFoldDB" id="A0A9D2TPC0"/>
<comment type="caution">
    <text evidence="2">The sequence shown here is derived from an EMBL/GenBank/DDBJ whole genome shotgun (WGS) entry which is preliminary data.</text>
</comment>
<reference evidence="2" key="2">
    <citation type="submission" date="2021-04" db="EMBL/GenBank/DDBJ databases">
        <authorList>
            <person name="Gilroy R."/>
        </authorList>
    </citation>
    <scope>NUCLEOTIDE SEQUENCE</scope>
    <source>
        <strain evidence="2">ChiHjej13B12-4958</strain>
    </source>
</reference>
<gene>
    <name evidence="2" type="ORF">H9751_01315</name>
</gene>
<keyword evidence="1" id="KW-0472">Membrane</keyword>
<feature type="transmembrane region" description="Helical" evidence="1">
    <location>
        <begin position="20"/>
        <end position="40"/>
    </location>
</feature>
<keyword evidence="1" id="KW-0812">Transmembrane</keyword>
<evidence type="ECO:0000256" key="1">
    <source>
        <dbReference type="SAM" id="Phobius"/>
    </source>
</evidence>
<organism evidence="2 3">
    <name type="scientific">Candidatus Corynebacterium faecigallinarum</name>
    <dbReference type="NCBI Taxonomy" id="2838528"/>
    <lineage>
        <taxon>Bacteria</taxon>
        <taxon>Bacillati</taxon>
        <taxon>Actinomycetota</taxon>
        <taxon>Actinomycetes</taxon>
        <taxon>Mycobacteriales</taxon>
        <taxon>Corynebacteriaceae</taxon>
        <taxon>Corynebacterium</taxon>
    </lineage>
</organism>
<proteinExistence type="predicted"/>
<keyword evidence="1" id="KW-1133">Transmembrane helix</keyword>
<feature type="transmembrane region" description="Helical" evidence="1">
    <location>
        <begin position="123"/>
        <end position="144"/>
    </location>
</feature>
<sequence>MTTILGVSVKVWYRRTIQLILGLFVLVTAVSGMLVANAALGDWQISRDRGVAVAEVVDPGNGTFGEQSKVLVRYRDSEAVYHSPDRGLKYPTGLNEGERVWVEYQRSDTENVKVMGRSWTLSILPALSVWAIGAAVTVLLLLVVRWRWVRRTGEKFGGKFTARPSSGNQAMSE</sequence>
<dbReference type="EMBL" id="DWVP01000001">
    <property type="protein sequence ID" value="HJC84195.1"/>
    <property type="molecule type" value="Genomic_DNA"/>
</dbReference>